<dbReference type="GO" id="GO:0042910">
    <property type="term" value="F:xenobiotic transmembrane transporter activity"/>
    <property type="evidence" value="ECO:0007669"/>
    <property type="project" value="InterPro"/>
</dbReference>
<dbReference type="PANTHER" id="PTHR42893:SF45">
    <property type="entry name" value="PROTEIN DETOXIFICATION 45, CHLOROPLASTIC"/>
    <property type="match status" value="1"/>
</dbReference>
<dbReference type="GO" id="GO:0016020">
    <property type="term" value="C:membrane"/>
    <property type="evidence" value="ECO:0007669"/>
    <property type="project" value="UniProtKB-SubCell"/>
</dbReference>
<feature type="transmembrane region" description="Helical" evidence="6">
    <location>
        <begin position="312"/>
        <end position="333"/>
    </location>
</feature>
<feature type="transmembrane region" description="Helical" evidence="6">
    <location>
        <begin position="416"/>
        <end position="441"/>
    </location>
</feature>
<keyword evidence="4 6" id="KW-1133">Transmembrane helix</keyword>
<dbReference type="PANTHER" id="PTHR42893">
    <property type="entry name" value="PROTEIN DETOXIFICATION 44, CHLOROPLASTIC-RELATED"/>
    <property type="match status" value="1"/>
</dbReference>
<dbReference type="OMA" id="RIWGAPF"/>
<proteinExistence type="inferred from homology"/>
<dbReference type="AlphaFoldDB" id="A0A7N0T0S7"/>
<sequence length="594" mass="63324">METAHLGTGGGSGAQSGALIRRVSKQKLVSRNANLIGRPSQLRNSVVFGAGSGLKYRGGRSLLADNVLSVKNRKWDSRYLFPEIRERRRVVSQSSAADCDVESSDVDTYSLERQLASSNLENESSTLDIKRELVMLSLPAMAGQAIEPLAQLMETAYIGRLGPVALGSAGVSISIFNIVSKLFNIPLLSVATSFVAEDIAKNDSKDLTPAADGCHFEGSRNGKPARSVVQRKQLSSVSTALLLALGIGVFEAVALYAGSGSFLNLMGIKTASPMRAPAEHFLSLRALGAPAVVVSLALQGVLRGFKDMKTPVLCFGIGNFVAVFLFPLLMYYLELGITGAAMSTVISQYIIMFLLIWQLNKKAVLLPPKLGALAFGGYLKSGGFLIGRTLASLMTMTLGTSMAARQGPVAMAAHQIFLQVWLAVSLLTDALAASGQALIASSYSKEDYKTVKEITLFVLKIGILSGIFLAATLGISFGSIVQLFTKDTEVLGILKTGLLFISASQPMTALAFIFDGLYYGVSDFPYSARSMMMAGVISSAFLLYVPSVVGLPGVWAGLSLFMALRAAAGFYRLQSVSGPWWFLHRDSRAAKQAS</sequence>
<dbReference type="Gramene" id="Kaladp0016s0212.1.v1.1">
    <property type="protein sequence ID" value="Kaladp0016s0212.1.v1.1"/>
    <property type="gene ID" value="Kaladp0016s0212.v1.1"/>
</dbReference>
<dbReference type="InterPro" id="IPR002528">
    <property type="entry name" value="MATE_fam"/>
</dbReference>
<evidence type="ECO:0000313" key="7">
    <source>
        <dbReference type="EnsemblPlants" id="Kaladp0016s0212.1.v1.1"/>
    </source>
</evidence>
<comment type="subcellular location">
    <subcellularLocation>
        <location evidence="1">Membrane</location>
        <topology evidence="1">Multi-pass membrane protein</topology>
    </subcellularLocation>
</comment>
<keyword evidence="8" id="KW-1185">Reference proteome</keyword>
<evidence type="ECO:0000256" key="1">
    <source>
        <dbReference type="ARBA" id="ARBA00004141"/>
    </source>
</evidence>
<feature type="transmembrane region" description="Helical" evidence="6">
    <location>
        <begin position="461"/>
        <end position="485"/>
    </location>
</feature>
<comment type="caution">
    <text evidence="6">Lacks conserved residue(s) required for the propagation of feature annotation.</text>
</comment>
<keyword evidence="5 6" id="KW-0472">Membrane</keyword>
<feature type="transmembrane region" description="Helical" evidence="6">
    <location>
        <begin position="339"/>
        <end position="356"/>
    </location>
</feature>
<evidence type="ECO:0000256" key="6">
    <source>
        <dbReference type="RuleBase" id="RU004914"/>
    </source>
</evidence>
<evidence type="ECO:0000313" key="8">
    <source>
        <dbReference type="Proteomes" id="UP000594263"/>
    </source>
</evidence>
<feature type="transmembrane region" description="Helical" evidence="6">
    <location>
        <begin position="240"/>
        <end position="262"/>
    </location>
</feature>
<dbReference type="CDD" id="cd13136">
    <property type="entry name" value="MATE_DinF_like"/>
    <property type="match status" value="1"/>
</dbReference>
<dbReference type="Proteomes" id="UP000594263">
    <property type="component" value="Unplaced"/>
</dbReference>
<dbReference type="NCBIfam" id="TIGR00797">
    <property type="entry name" value="matE"/>
    <property type="match status" value="1"/>
</dbReference>
<dbReference type="GO" id="GO:0009507">
    <property type="term" value="C:chloroplast"/>
    <property type="evidence" value="ECO:0007669"/>
    <property type="project" value="TreeGrafter"/>
</dbReference>
<reference evidence="7" key="1">
    <citation type="submission" date="2021-01" db="UniProtKB">
        <authorList>
            <consortium name="EnsemblPlants"/>
        </authorList>
    </citation>
    <scope>IDENTIFICATION</scope>
</reference>
<comment type="similarity">
    <text evidence="2 6">Belongs to the multi antimicrobial extrusion (MATE) (TC 2.A.66.1) family.</text>
</comment>
<dbReference type="GO" id="GO:0015297">
    <property type="term" value="F:antiporter activity"/>
    <property type="evidence" value="ECO:0007669"/>
    <property type="project" value="InterPro"/>
</dbReference>
<organism evidence="7 8">
    <name type="scientific">Kalanchoe fedtschenkoi</name>
    <name type="common">Lavender scallops</name>
    <name type="synonym">South American air plant</name>
    <dbReference type="NCBI Taxonomy" id="63787"/>
    <lineage>
        <taxon>Eukaryota</taxon>
        <taxon>Viridiplantae</taxon>
        <taxon>Streptophyta</taxon>
        <taxon>Embryophyta</taxon>
        <taxon>Tracheophyta</taxon>
        <taxon>Spermatophyta</taxon>
        <taxon>Magnoliopsida</taxon>
        <taxon>eudicotyledons</taxon>
        <taxon>Gunneridae</taxon>
        <taxon>Pentapetalae</taxon>
        <taxon>Saxifragales</taxon>
        <taxon>Crassulaceae</taxon>
        <taxon>Kalanchoe</taxon>
    </lineage>
</organism>
<evidence type="ECO:0000256" key="3">
    <source>
        <dbReference type="ARBA" id="ARBA00022692"/>
    </source>
</evidence>
<keyword evidence="3 6" id="KW-0812">Transmembrane</keyword>
<name>A0A7N0T0S7_KALFE</name>
<feature type="transmembrane region" description="Helical" evidence="6">
    <location>
        <begin position="541"/>
        <end position="564"/>
    </location>
</feature>
<feature type="transmembrane region" description="Helical" evidence="6">
    <location>
        <begin position="497"/>
        <end position="521"/>
    </location>
</feature>
<protein>
    <recommendedName>
        <fullName evidence="6">Protein DETOXIFICATION</fullName>
    </recommendedName>
    <alternativeName>
        <fullName evidence="6">Multidrug and toxic compound extrusion protein</fullName>
    </alternativeName>
</protein>
<evidence type="ECO:0000256" key="4">
    <source>
        <dbReference type="ARBA" id="ARBA00022989"/>
    </source>
</evidence>
<accession>A0A7N0T0S7</accession>
<dbReference type="InterPro" id="IPR044644">
    <property type="entry name" value="DinF-like"/>
</dbReference>
<dbReference type="EnsemblPlants" id="Kaladp0016s0212.1.v1.1">
    <property type="protein sequence ID" value="Kaladp0016s0212.1.v1.1"/>
    <property type="gene ID" value="Kaladp0016s0212.v1.1"/>
</dbReference>
<feature type="transmembrane region" description="Helical" evidence="6">
    <location>
        <begin position="282"/>
        <end position="305"/>
    </location>
</feature>
<dbReference type="Pfam" id="PF01554">
    <property type="entry name" value="MatE"/>
    <property type="match status" value="2"/>
</dbReference>
<evidence type="ECO:0000256" key="2">
    <source>
        <dbReference type="ARBA" id="ARBA00010199"/>
    </source>
</evidence>
<evidence type="ECO:0000256" key="5">
    <source>
        <dbReference type="ARBA" id="ARBA00023136"/>
    </source>
</evidence>